<accession>A0A4P9ZLW2</accession>
<dbReference type="EMBL" id="ML003814">
    <property type="protein sequence ID" value="RKP33491.1"/>
    <property type="molecule type" value="Genomic_DNA"/>
</dbReference>
<dbReference type="PANTHER" id="PTHR15002:SF0">
    <property type="entry name" value="RIBOSOMAL BIOGENESIS PROTEIN LAS1L"/>
    <property type="match status" value="1"/>
</dbReference>
<feature type="non-terminal residue" evidence="1">
    <location>
        <position position="1"/>
    </location>
</feature>
<keyword evidence="2" id="KW-1185">Reference proteome</keyword>
<dbReference type="STRING" id="215637.A0A4P9ZLW2"/>
<sequence length="203" mass="23098">LVEAQLHDHPGPGAPSGDQMRHLYAMTFVRFFNGVVDSEQKGLYAQSTANISIRLGMPNWFVDLRHSATHEELPPLFQLRKGCLKALEWLRTDYWQCQMPRSISEDRALLRGLLDTYREHQLAFMENPDAATTRSQEAYFEGSAEAFRSAQAIAESLTTDVINQSLIPILLETGYLVPLTKLERSSYPDLQVHPTLVQLWEPL</sequence>
<dbReference type="GO" id="GO:0030687">
    <property type="term" value="C:preribosome, large subunit precursor"/>
    <property type="evidence" value="ECO:0007669"/>
    <property type="project" value="TreeGrafter"/>
</dbReference>
<reference evidence="2" key="1">
    <citation type="journal article" date="2018" name="Nat. Microbiol.">
        <title>Leveraging single-cell genomics to expand the fungal tree of life.</title>
        <authorList>
            <person name="Ahrendt S.R."/>
            <person name="Quandt C.A."/>
            <person name="Ciobanu D."/>
            <person name="Clum A."/>
            <person name="Salamov A."/>
            <person name="Andreopoulos B."/>
            <person name="Cheng J.F."/>
            <person name="Woyke T."/>
            <person name="Pelin A."/>
            <person name="Henrissat B."/>
            <person name="Reynolds N.K."/>
            <person name="Benny G.L."/>
            <person name="Smith M.E."/>
            <person name="James T.Y."/>
            <person name="Grigoriev I.V."/>
        </authorList>
    </citation>
    <scope>NUCLEOTIDE SEQUENCE [LARGE SCALE GENOMIC DNA]</scope>
    <source>
        <strain evidence="2">RSA 468</strain>
    </source>
</reference>
<dbReference type="GO" id="GO:0000460">
    <property type="term" value="P:maturation of 5.8S rRNA"/>
    <property type="evidence" value="ECO:0007669"/>
    <property type="project" value="TreeGrafter"/>
</dbReference>
<dbReference type="PANTHER" id="PTHR15002">
    <property type="entry name" value="RIBOSOMAL BIOGENESIS PROTEIN LAS1L"/>
    <property type="match status" value="1"/>
</dbReference>
<dbReference type="GO" id="GO:0004519">
    <property type="term" value="F:endonuclease activity"/>
    <property type="evidence" value="ECO:0007669"/>
    <property type="project" value="InterPro"/>
</dbReference>
<name>A0A4P9ZLW2_9FUNG</name>
<feature type="non-terminal residue" evidence="1">
    <location>
        <position position="203"/>
    </location>
</feature>
<proteinExistence type="predicted"/>
<evidence type="ECO:0000313" key="1">
    <source>
        <dbReference type="EMBL" id="RKP33491.1"/>
    </source>
</evidence>
<protein>
    <submittedName>
        <fullName evidence="1">Las1-like-domain-containing protein</fullName>
    </submittedName>
</protein>
<evidence type="ECO:0000313" key="2">
    <source>
        <dbReference type="Proteomes" id="UP000268162"/>
    </source>
</evidence>
<dbReference type="GO" id="GO:0000470">
    <property type="term" value="P:maturation of LSU-rRNA"/>
    <property type="evidence" value="ECO:0007669"/>
    <property type="project" value="TreeGrafter"/>
</dbReference>
<organism evidence="1 2">
    <name type="scientific">Dimargaris cristalligena</name>
    <dbReference type="NCBI Taxonomy" id="215637"/>
    <lineage>
        <taxon>Eukaryota</taxon>
        <taxon>Fungi</taxon>
        <taxon>Fungi incertae sedis</taxon>
        <taxon>Zoopagomycota</taxon>
        <taxon>Kickxellomycotina</taxon>
        <taxon>Dimargaritomycetes</taxon>
        <taxon>Dimargaritales</taxon>
        <taxon>Dimargaritaceae</taxon>
        <taxon>Dimargaris</taxon>
    </lineage>
</organism>
<gene>
    <name evidence="1" type="ORF">BJ085DRAFT_4080</name>
</gene>
<dbReference type="Pfam" id="PF04031">
    <property type="entry name" value="Las1"/>
    <property type="match status" value="1"/>
</dbReference>
<dbReference type="GO" id="GO:0090730">
    <property type="term" value="C:Las1 complex"/>
    <property type="evidence" value="ECO:0007669"/>
    <property type="project" value="InterPro"/>
</dbReference>
<dbReference type="InterPro" id="IPR007174">
    <property type="entry name" value="Las1"/>
</dbReference>
<dbReference type="AlphaFoldDB" id="A0A4P9ZLW2"/>
<dbReference type="Proteomes" id="UP000268162">
    <property type="component" value="Unassembled WGS sequence"/>
</dbReference>